<comment type="caution">
    <text evidence="1">The sequence shown here is derived from an EMBL/GenBank/DDBJ whole genome shotgun (WGS) entry which is preliminary data.</text>
</comment>
<dbReference type="Proteomes" id="UP000216885">
    <property type="component" value="Unassembled WGS sequence"/>
</dbReference>
<dbReference type="AlphaFoldDB" id="A0A261USM1"/>
<dbReference type="EMBL" id="NEVQ01000003">
    <property type="protein sequence ID" value="OZI64631.1"/>
    <property type="molecule type" value="Genomic_DNA"/>
</dbReference>
<proteinExistence type="predicted"/>
<accession>A0A261USM1</accession>
<gene>
    <name evidence="1" type="ORF">CAL20_02980</name>
</gene>
<evidence type="ECO:0000313" key="2">
    <source>
        <dbReference type="Proteomes" id="UP000216885"/>
    </source>
</evidence>
<reference evidence="1 2" key="1">
    <citation type="submission" date="2017-05" db="EMBL/GenBank/DDBJ databases">
        <title>Complete and WGS of Bordetella genogroups.</title>
        <authorList>
            <person name="Spilker T."/>
            <person name="LiPuma J."/>
        </authorList>
    </citation>
    <scope>NUCLEOTIDE SEQUENCE [LARGE SCALE GENOMIC DNA]</scope>
    <source>
        <strain evidence="1 2">AU9919</strain>
    </source>
</reference>
<protein>
    <submittedName>
        <fullName evidence="1">Uncharacterized protein</fullName>
    </submittedName>
</protein>
<name>A0A261USM1_9BORD</name>
<keyword evidence="2" id="KW-1185">Reference proteome</keyword>
<organism evidence="1 2">
    <name type="scientific">Bordetella genomosp. 4</name>
    <dbReference type="NCBI Taxonomy" id="463044"/>
    <lineage>
        <taxon>Bacteria</taxon>
        <taxon>Pseudomonadati</taxon>
        <taxon>Pseudomonadota</taxon>
        <taxon>Betaproteobacteria</taxon>
        <taxon>Burkholderiales</taxon>
        <taxon>Alcaligenaceae</taxon>
        <taxon>Bordetella</taxon>
    </lineage>
</organism>
<sequence>MSATDWQQVDEYYWSGPGGWTICRVFVNGGWIFELWSGGECRGSRASLEGAVALHQQIT</sequence>
<evidence type="ECO:0000313" key="1">
    <source>
        <dbReference type="EMBL" id="OZI64631.1"/>
    </source>
</evidence>